<keyword evidence="1" id="KW-0732">Signal</keyword>
<feature type="signal peptide" evidence="1">
    <location>
        <begin position="1"/>
        <end position="22"/>
    </location>
</feature>
<comment type="caution">
    <text evidence="3">The sequence shown here is derived from an EMBL/GenBank/DDBJ whole genome shotgun (WGS) entry which is preliminary data.</text>
</comment>
<dbReference type="Pfam" id="PF18962">
    <property type="entry name" value="Por_Secre_tail"/>
    <property type="match status" value="1"/>
</dbReference>
<organism evidence="3 4">
    <name type="scientific">Hymenobacter ruricola</name>
    <dbReference type="NCBI Taxonomy" id="2791023"/>
    <lineage>
        <taxon>Bacteria</taxon>
        <taxon>Pseudomonadati</taxon>
        <taxon>Bacteroidota</taxon>
        <taxon>Cytophagia</taxon>
        <taxon>Cytophagales</taxon>
        <taxon>Hymenobacteraceae</taxon>
        <taxon>Hymenobacter</taxon>
    </lineage>
</organism>
<feature type="domain" description="Secretion system C-terminal sorting" evidence="2">
    <location>
        <begin position="235"/>
        <end position="311"/>
    </location>
</feature>
<evidence type="ECO:0000313" key="4">
    <source>
        <dbReference type="Proteomes" id="UP000618931"/>
    </source>
</evidence>
<evidence type="ECO:0000256" key="1">
    <source>
        <dbReference type="SAM" id="SignalP"/>
    </source>
</evidence>
<dbReference type="InterPro" id="IPR026444">
    <property type="entry name" value="Secre_tail"/>
</dbReference>
<dbReference type="EMBL" id="JADQDM010000025">
    <property type="protein sequence ID" value="MBF9224206.1"/>
    <property type="molecule type" value="Genomic_DNA"/>
</dbReference>
<proteinExistence type="predicted"/>
<protein>
    <submittedName>
        <fullName evidence="3">T9SS type A sorting domain-containing protein</fullName>
    </submittedName>
</protein>
<sequence length="313" mass="32592">MKIFLLCSRVFKRAWAPLLAFADLGQAAQAQAPVTVTVGTGTSVASTNALLSTSTTTNKYSRTLSIYSAAELTAAGAVAGSIVSIAWFKGGTGELLNPDSQLSVYMKSTAATTLGGDPVNWANEVATATPVYSNLALAMPTGTGFKTFTLGTPFPWNGTSNLEVLVDWFRNGTPTADISWQYTAVTSSTGVHATQVGSSLLPTVRYAANRPNVQLVINRIGLASRESREASLVSLYPNPARQLLSVAVPAELTAQPVPITLLNGLGQTVHCGVLPLAGSGAAGQLDVGHLAAGLYTLRLALQNSVVTKRVTVE</sequence>
<dbReference type="Proteomes" id="UP000618931">
    <property type="component" value="Unassembled WGS sequence"/>
</dbReference>
<evidence type="ECO:0000313" key="3">
    <source>
        <dbReference type="EMBL" id="MBF9224206.1"/>
    </source>
</evidence>
<reference evidence="3 4" key="1">
    <citation type="submission" date="2020-11" db="EMBL/GenBank/DDBJ databases">
        <authorList>
            <person name="Kim M.K."/>
        </authorList>
    </citation>
    <scope>NUCLEOTIDE SEQUENCE [LARGE SCALE GENOMIC DNA]</scope>
    <source>
        <strain evidence="3 4">BT662</strain>
    </source>
</reference>
<accession>A0ABS0IB53</accession>
<feature type="chain" id="PRO_5046658463" evidence="1">
    <location>
        <begin position="23"/>
        <end position="313"/>
    </location>
</feature>
<gene>
    <name evidence="3" type="ORF">I2H31_24085</name>
</gene>
<dbReference type="RefSeq" id="WP_196295625.1">
    <property type="nucleotide sequence ID" value="NZ_JADQDM010000025.1"/>
</dbReference>
<evidence type="ECO:0000259" key="2">
    <source>
        <dbReference type="Pfam" id="PF18962"/>
    </source>
</evidence>
<name>A0ABS0IB53_9BACT</name>
<dbReference type="NCBIfam" id="TIGR04183">
    <property type="entry name" value="Por_Secre_tail"/>
    <property type="match status" value="1"/>
</dbReference>
<keyword evidence="4" id="KW-1185">Reference proteome</keyword>